<sequence>MKSEIVSYAAFEYMGKVERRVLGQLVEAVLYEGIAVPVGGLPKEAGTSRNLALQGISAAGEPVEYRLTCTRKWTFDRFRIVRESIIRRSGEEESSARLDLFVEEVLGQVQQGEKLSMLLEELEHTLLHDVQAQMSKAASPCVDVQSSYQEIESRLDGHPYHPCYKSRIGFSLQENALYGPEFRQGLKPVWLAIASSHSEIALLSSVTYRELLEEELGSETEEHFKNVLQQRGLQADDYLFMPVHPWQWEHMIMPVCYRQIADCVIVLLGSGPDVYRAQQSIRSWSNDSVTKKATIKMALHITNTSTKRVLARHTVLNAPLVSDWLLAVTRNDETARRLGVVFLTEFAGITFDYEKLPLLTRSKAYSSIGVIWRQSVDKHLQPGESAIPLNALTYIEADQPLIDPWLQKYGVEAWTRELLNVTVTPIIHMLYAHGLAMESHAQNMVLIHREGKPMRLALKDFHDGLRFSKSHLTEPDACPALHAEPAHHRAMNRHSYMQTEDLSSVRDFVHSAFFFVCLGDLALFFNERYGVEERVFWQMTSEVIERYQGEHPQHAINFERYDLFSETIRIEQLTRRRLWKDADVEPKAVPNPLYHYRRVRGGKA</sequence>
<evidence type="ECO:0000313" key="5">
    <source>
        <dbReference type="EMBL" id="UJF36354.1"/>
    </source>
</evidence>
<keyword evidence="6" id="KW-1185">Reference proteome</keyword>
<evidence type="ECO:0000313" key="6">
    <source>
        <dbReference type="Proteomes" id="UP001649230"/>
    </source>
</evidence>
<dbReference type="InterPro" id="IPR022770">
    <property type="entry name" value="IucA/IucC-like_C"/>
</dbReference>
<dbReference type="PANTHER" id="PTHR34384:SF6">
    <property type="entry name" value="STAPHYLOFERRIN B SYNTHASE"/>
    <property type="match status" value="1"/>
</dbReference>
<dbReference type="Gene3D" id="6.10.250.3370">
    <property type="match status" value="1"/>
</dbReference>
<name>A0ABY3SSV3_9BACL</name>
<evidence type="ECO:0000256" key="2">
    <source>
        <dbReference type="ARBA" id="ARBA00007832"/>
    </source>
</evidence>
<feature type="domain" description="Aerobactin siderophore biosynthesis IucA/IucC N-terminal" evidence="3">
    <location>
        <begin position="147"/>
        <end position="393"/>
    </location>
</feature>
<dbReference type="Gene3D" id="3.30.310.280">
    <property type="match status" value="1"/>
</dbReference>
<gene>
    <name evidence="5" type="ORF">L0M14_13980</name>
</gene>
<feature type="domain" description="Aerobactin siderophore biosynthesis IucA/IucC-like C-terminal" evidence="4">
    <location>
        <begin position="412"/>
        <end position="581"/>
    </location>
</feature>
<dbReference type="Gene3D" id="1.10.510.40">
    <property type="match status" value="1"/>
</dbReference>
<dbReference type="Proteomes" id="UP001649230">
    <property type="component" value="Chromosome"/>
</dbReference>
<evidence type="ECO:0000256" key="1">
    <source>
        <dbReference type="ARBA" id="ARBA00004924"/>
    </source>
</evidence>
<dbReference type="EMBL" id="CP090978">
    <property type="protein sequence ID" value="UJF36354.1"/>
    <property type="molecule type" value="Genomic_DNA"/>
</dbReference>
<comment type="pathway">
    <text evidence="1">Siderophore biosynthesis.</text>
</comment>
<dbReference type="InterPro" id="IPR037455">
    <property type="entry name" value="LucA/IucC-like"/>
</dbReference>
<dbReference type="Pfam" id="PF06276">
    <property type="entry name" value="FhuF"/>
    <property type="match status" value="1"/>
</dbReference>
<dbReference type="InterPro" id="IPR007310">
    <property type="entry name" value="Aerobactin_biosyn_IucA/IucC_N"/>
</dbReference>
<comment type="similarity">
    <text evidence="2">Belongs to the IucA/IucC family.</text>
</comment>
<evidence type="ECO:0000259" key="3">
    <source>
        <dbReference type="Pfam" id="PF04183"/>
    </source>
</evidence>
<protein>
    <submittedName>
        <fullName evidence="5">IucA/IucC family siderophore biosynthesis protein</fullName>
    </submittedName>
</protein>
<organism evidence="5 6">
    <name type="scientific">Paenibacillus hexagrammi</name>
    <dbReference type="NCBI Taxonomy" id="2908839"/>
    <lineage>
        <taxon>Bacteria</taxon>
        <taxon>Bacillati</taxon>
        <taxon>Bacillota</taxon>
        <taxon>Bacilli</taxon>
        <taxon>Bacillales</taxon>
        <taxon>Paenibacillaceae</taxon>
        <taxon>Paenibacillus</taxon>
    </lineage>
</organism>
<dbReference type="Pfam" id="PF04183">
    <property type="entry name" value="IucA_IucC"/>
    <property type="match status" value="1"/>
</dbReference>
<evidence type="ECO:0000259" key="4">
    <source>
        <dbReference type="Pfam" id="PF06276"/>
    </source>
</evidence>
<reference evidence="5 6" key="1">
    <citation type="journal article" date="2024" name="Int. J. Syst. Evol. Microbiol.">
        <title>Paenibacillus hexagrammi sp. nov., a novel bacterium isolated from the gut content of Hexagrammos agrammus.</title>
        <authorList>
            <person name="Jung H.K."/>
            <person name="Kim D.G."/>
            <person name="Zin H."/>
            <person name="Park J."/>
            <person name="Jung H."/>
            <person name="Kim Y.O."/>
            <person name="Kong H.J."/>
            <person name="Kim J.W."/>
            <person name="Kim Y.S."/>
        </authorList>
    </citation>
    <scope>NUCLEOTIDE SEQUENCE [LARGE SCALE GENOMIC DNA]</scope>
    <source>
        <strain evidence="5 6">YPD9-1</strain>
    </source>
</reference>
<accession>A0ABY3SSV3</accession>
<proteinExistence type="inferred from homology"/>
<dbReference type="PANTHER" id="PTHR34384">
    <property type="entry name" value="L-2,3-DIAMINOPROPANOATE--CITRATE LIGASE"/>
    <property type="match status" value="1"/>
</dbReference>
<dbReference type="RefSeq" id="WP_235122904.1">
    <property type="nucleotide sequence ID" value="NZ_CP090978.1"/>
</dbReference>